<reference evidence="2 3" key="1">
    <citation type="submission" date="2019-09" db="EMBL/GenBank/DDBJ databases">
        <title>Prevotella A2879 sp. nov., isolated from an abscess of a patient.</title>
        <authorList>
            <person name="Buhl M."/>
            <person name="Oberhettinger P."/>
        </authorList>
    </citation>
    <scope>NUCLEOTIDE SEQUENCE [LARGE SCALE GENOMIC DNA]</scope>
    <source>
        <strain evidence="2 3">A2879</strain>
    </source>
</reference>
<dbReference type="RefSeq" id="WP_155715500.1">
    <property type="nucleotide sequence ID" value="NZ_VVIQ01000003.1"/>
</dbReference>
<sequence>MKRIRISSLIVFAGLVACTSCEDVKRPAPKREAVNVTPPSRENEAISQLTASIDEISDNLDLISSQEAMLCKTTEHANKKSKIIQQIKGLGALLAEKQKQIDKLLSEKKKQSEVSSDKSATIDKLYKTIAFLASQLREKSDHMAELEAVASRKDVSVEQLKYIVLNQSNSAEALRYKYDMSVSGNNSPRVKVVKQVEQPKRVFYIIADKQTLKDKGLLKTSLFSKKINNNNITEESFIKANQKDLTTLTIKSTSPKILSPNPESSYTLTTNEDGTSTLTITNSDKFWNVSPYLIIQE</sequence>
<dbReference type="AlphaFoldDB" id="A0A7C9LP55"/>
<keyword evidence="3" id="KW-1185">Reference proteome</keyword>
<evidence type="ECO:0000313" key="2">
    <source>
        <dbReference type="EMBL" id="MUL27478.1"/>
    </source>
</evidence>
<gene>
    <name evidence="2" type="ORF">F0475_03975</name>
</gene>
<dbReference type="Proteomes" id="UP000482295">
    <property type="component" value="Unassembled WGS sequence"/>
</dbReference>
<protein>
    <recommendedName>
        <fullName evidence="4">Lipoprotein</fullName>
    </recommendedName>
</protein>
<organism evidence="2 3">
    <name type="scientific">Prevotella vespertina</name>
    <dbReference type="NCBI Taxonomy" id="2608404"/>
    <lineage>
        <taxon>Bacteria</taxon>
        <taxon>Pseudomonadati</taxon>
        <taxon>Bacteroidota</taxon>
        <taxon>Bacteroidia</taxon>
        <taxon>Bacteroidales</taxon>
        <taxon>Prevotellaceae</taxon>
        <taxon>Prevotella</taxon>
    </lineage>
</organism>
<evidence type="ECO:0008006" key="4">
    <source>
        <dbReference type="Google" id="ProtNLM"/>
    </source>
</evidence>
<evidence type="ECO:0000313" key="3">
    <source>
        <dbReference type="Proteomes" id="UP000482295"/>
    </source>
</evidence>
<evidence type="ECO:0000256" key="1">
    <source>
        <dbReference type="SAM" id="Coils"/>
    </source>
</evidence>
<name>A0A7C9LP55_9BACT</name>
<accession>A0A7C9LP55</accession>
<dbReference type="EMBL" id="VVIQ01000003">
    <property type="protein sequence ID" value="MUL27478.1"/>
    <property type="molecule type" value="Genomic_DNA"/>
</dbReference>
<dbReference type="PROSITE" id="PS51257">
    <property type="entry name" value="PROKAR_LIPOPROTEIN"/>
    <property type="match status" value="1"/>
</dbReference>
<feature type="coiled-coil region" evidence="1">
    <location>
        <begin position="87"/>
        <end position="114"/>
    </location>
</feature>
<keyword evidence="1" id="KW-0175">Coiled coil</keyword>
<comment type="caution">
    <text evidence="2">The sequence shown here is derived from an EMBL/GenBank/DDBJ whole genome shotgun (WGS) entry which is preliminary data.</text>
</comment>
<proteinExistence type="predicted"/>